<dbReference type="FunCoup" id="A0A152A9C5">
    <property type="interactions" value="738"/>
</dbReference>
<reference evidence="2 3" key="1">
    <citation type="submission" date="2015-12" db="EMBL/GenBank/DDBJ databases">
        <title>Dictyostelia acquired genes for synthesis and detection of signals that induce cell-type specialization by lateral gene transfer from prokaryotes.</title>
        <authorList>
            <person name="Gloeckner G."/>
            <person name="Schaap P."/>
        </authorList>
    </citation>
    <scope>NUCLEOTIDE SEQUENCE [LARGE SCALE GENOMIC DNA]</scope>
    <source>
        <strain evidence="2 3">TK</strain>
    </source>
</reference>
<dbReference type="AlphaFoldDB" id="A0A152A9C5"/>
<comment type="caution">
    <text evidence="2">The sequence shown here is derived from an EMBL/GenBank/DDBJ whole genome shotgun (WGS) entry which is preliminary data.</text>
</comment>
<evidence type="ECO:0000256" key="1">
    <source>
        <dbReference type="SAM" id="MobiDB-lite"/>
    </source>
</evidence>
<dbReference type="OMA" id="YLECHIL"/>
<dbReference type="Proteomes" id="UP000076078">
    <property type="component" value="Unassembled WGS sequence"/>
</dbReference>
<sequence>MSNSLLVIGILNDLIDDLFRSLPKFKQKNYLFSNSNSHIDNETSKLHCNTTTTTTVSTTTISLTNNNGIVTTTTTLTKSEEQEEILEDDKEEDEEMFSVKYKPNRIIYNEFLKNDDTQRNKSVIYVQKQEIYKEKSNLKETSEHILHHSHEESEDEEENDCLKQTVYTWQMNTLKQRKNDSCGYYSLYNSMMILNSFCMDCKEESRELFDMMQCKSTFWYTYHLVMRLLLDYSKSLKPKYNGYPWNEKYIYNGVLERPYIDYLFSNDNIISRQQYPITILPDWSVQSLKNNRLPLEEINEMHKISERFRQFDEYSHVFIIGQAVHWLTIVVNKLGSESEIIVMDSRNYDLLGSTEEQFEAKVNSYPDLPDRLKRAYLYSLREPKIIVNILRDCMIGGKDITKVLLELNLTGFLENFYSHVNLTLKNTRSTRHFITSNGLKLSSSPSSPHSSSIQDPTEHDKLDEISKVKLHKEQLLFWLENYYPPSVIEYTICQVLDTIITKQEHIHKYLETRTLELLSNWINDTLLHIKNHHSDGHTTNNNNNSNNSSIDKKSQLIQRFSLTMNWFSQKFI</sequence>
<feature type="compositionally biased region" description="Low complexity" evidence="1">
    <location>
        <begin position="442"/>
        <end position="452"/>
    </location>
</feature>
<feature type="region of interest" description="Disordered" evidence="1">
    <location>
        <begin position="437"/>
        <end position="458"/>
    </location>
</feature>
<keyword evidence="3" id="KW-1185">Reference proteome</keyword>
<accession>A0A152A9C5</accession>
<name>A0A152A9C5_TIELA</name>
<protein>
    <submittedName>
        <fullName evidence="2">Uncharacterized protein</fullName>
    </submittedName>
</protein>
<proteinExistence type="predicted"/>
<dbReference type="EMBL" id="LODT01000001">
    <property type="protein sequence ID" value="KYR02731.1"/>
    <property type="molecule type" value="Genomic_DNA"/>
</dbReference>
<dbReference type="OrthoDB" id="18416at2759"/>
<organism evidence="2 3">
    <name type="scientific">Tieghemostelium lacteum</name>
    <name type="common">Slime mold</name>
    <name type="synonym">Dictyostelium lacteum</name>
    <dbReference type="NCBI Taxonomy" id="361077"/>
    <lineage>
        <taxon>Eukaryota</taxon>
        <taxon>Amoebozoa</taxon>
        <taxon>Evosea</taxon>
        <taxon>Eumycetozoa</taxon>
        <taxon>Dictyostelia</taxon>
        <taxon>Dictyosteliales</taxon>
        <taxon>Raperosteliaceae</taxon>
        <taxon>Tieghemostelium</taxon>
    </lineage>
</organism>
<gene>
    <name evidence="2" type="ORF">DLAC_00196</name>
</gene>
<evidence type="ECO:0000313" key="3">
    <source>
        <dbReference type="Proteomes" id="UP000076078"/>
    </source>
</evidence>
<evidence type="ECO:0000313" key="2">
    <source>
        <dbReference type="EMBL" id="KYR02731.1"/>
    </source>
</evidence>
<dbReference type="InParanoid" id="A0A152A9C5"/>